<gene>
    <name evidence="2" type="ORF">ACE41H_10130</name>
</gene>
<keyword evidence="1" id="KW-1133">Transmembrane helix</keyword>
<sequence>MDANVWMEFLKQNWLVILIALIVLFAVLNLVKTLVKWLIAAVIVAALLIYSGISMDEISKVVTNVRNEAVDTVRTEALHMMVKEAKDAKYESNDDGTYTVSSSNIEVTGQSGSDKVKVSFRGVPLGEWSVTEAVADYVQSAKDRSAAQ</sequence>
<evidence type="ECO:0000313" key="2">
    <source>
        <dbReference type="EMBL" id="MFB5267138.1"/>
    </source>
</evidence>
<protein>
    <recommendedName>
        <fullName evidence="4">ATPase</fullName>
    </recommendedName>
</protein>
<organism evidence="2 3">
    <name type="scientific">Paenibacillus enshidis</name>
    <dbReference type="NCBI Taxonomy" id="1458439"/>
    <lineage>
        <taxon>Bacteria</taxon>
        <taxon>Bacillati</taxon>
        <taxon>Bacillota</taxon>
        <taxon>Bacilli</taxon>
        <taxon>Bacillales</taxon>
        <taxon>Paenibacillaceae</taxon>
        <taxon>Paenibacillus</taxon>
    </lineage>
</organism>
<proteinExistence type="predicted"/>
<name>A0ABV5ASE5_9BACL</name>
<feature type="transmembrane region" description="Helical" evidence="1">
    <location>
        <begin position="37"/>
        <end position="53"/>
    </location>
</feature>
<evidence type="ECO:0000313" key="3">
    <source>
        <dbReference type="Proteomes" id="UP001580346"/>
    </source>
</evidence>
<accession>A0ABV5ASE5</accession>
<dbReference type="Proteomes" id="UP001580346">
    <property type="component" value="Unassembled WGS sequence"/>
</dbReference>
<feature type="transmembrane region" description="Helical" evidence="1">
    <location>
        <begin position="12"/>
        <end position="31"/>
    </location>
</feature>
<keyword evidence="1" id="KW-0472">Membrane</keyword>
<dbReference type="RefSeq" id="WP_375355109.1">
    <property type="nucleotide sequence ID" value="NZ_JBHHMI010000007.1"/>
</dbReference>
<evidence type="ECO:0008006" key="4">
    <source>
        <dbReference type="Google" id="ProtNLM"/>
    </source>
</evidence>
<keyword evidence="1" id="KW-0812">Transmembrane</keyword>
<comment type="caution">
    <text evidence="2">The sequence shown here is derived from an EMBL/GenBank/DDBJ whole genome shotgun (WGS) entry which is preliminary data.</text>
</comment>
<dbReference type="EMBL" id="JBHHMI010000007">
    <property type="protein sequence ID" value="MFB5267138.1"/>
    <property type="molecule type" value="Genomic_DNA"/>
</dbReference>
<evidence type="ECO:0000256" key="1">
    <source>
        <dbReference type="SAM" id="Phobius"/>
    </source>
</evidence>
<keyword evidence="3" id="KW-1185">Reference proteome</keyword>
<reference evidence="2 3" key="1">
    <citation type="submission" date="2024-09" db="EMBL/GenBank/DDBJ databases">
        <title>Paenibacillus zeirhizospherea sp. nov., isolated from surface of the maize (Zea mays) roots in a horticulture field, Hungary.</title>
        <authorList>
            <person name="Marton D."/>
            <person name="Farkas M."/>
            <person name="Bedics A."/>
            <person name="Toth E."/>
            <person name="Tancsics A."/>
            <person name="Boka K."/>
            <person name="Maroti G."/>
            <person name="Kriszt B."/>
            <person name="Cserhati M."/>
        </authorList>
    </citation>
    <scope>NUCLEOTIDE SEQUENCE [LARGE SCALE GENOMIC DNA]</scope>
    <source>
        <strain evidence="2 3">KCTC 33519</strain>
    </source>
</reference>